<organism evidence="1 2">
    <name type="scientific">Anaeramoeba flamelloides</name>
    <dbReference type="NCBI Taxonomy" id="1746091"/>
    <lineage>
        <taxon>Eukaryota</taxon>
        <taxon>Metamonada</taxon>
        <taxon>Anaeramoebidae</taxon>
        <taxon>Anaeramoeba</taxon>
    </lineage>
</organism>
<dbReference type="EMBL" id="JANTQA010000008">
    <property type="protein sequence ID" value="KAJ3451486.1"/>
    <property type="molecule type" value="Genomic_DNA"/>
</dbReference>
<sequence length="224" mass="25416">MRLEQIVFRKIGFIKSLQFFSNKEKSSTIGDVKTVLLKSSKPSIFTNEFCPNCNFLDLKLSKGTKKLLQSENAGGSSIISEALSFEVLHRLFGCRLLATEMEIQYYFSHYPITDYAISVDGKALGVSVTRAMKWPIGSNYTHGDGVKLLTKKLSGVIKSTKNVLNPKFKKQILHVWAENEKTKDLLIDIWENNISDQLKSNTFVLITTAQKNCDYIFWSKSLKD</sequence>
<gene>
    <name evidence="1" type="ORF">M0812_03235</name>
</gene>
<proteinExistence type="predicted"/>
<dbReference type="Proteomes" id="UP001146793">
    <property type="component" value="Unassembled WGS sequence"/>
</dbReference>
<dbReference type="AlphaFoldDB" id="A0AAV8AB24"/>
<name>A0AAV8AB24_9EUKA</name>
<evidence type="ECO:0000313" key="1">
    <source>
        <dbReference type="EMBL" id="KAJ3451486.1"/>
    </source>
</evidence>
<comment type="caution">
    <text evidence="1">The sequence shown here is derived from an EMBL/GenBank/DDBJ whole genome shotgun (WGS) entry which is preliminary data.</text>
</comment>
<reference evidence="1" key="1">
    <citation type="submission" date="2022-08" db="EMBL/GenBank/DDBJ databases">
        <title>Novel sulphate-reducing endosymbionts in the free-living metamonad Anaeramoeba.</title>
        <authorList>
            <person name="Jerlstrom-Hultqvist J."/>
            <person name="Cepicka I."/>
            <person name="Gallot-Lavallee L."/>
            <person name="Salas-Leiva D."/>
            <person name="Curtis B.A."/>
            <person name="Zahonova K."/>
            <person name="Pipaliya S."/>
            <person name="Dacks J."/>
            <person name="Roger A.J."/>
        </authorList>
    </citation>
    <scope>NUCLEOTIDE SEQUENCE</scope>
    <source>
        <strain evidence="1">Busselton2</strain>
    </source>
</reference>
<evidence type="ECO:0000313" key="2">
    <source>
        <dbReference type="Proteomes" id="UP001146793"/>
    </source>
</evidence>
<protein>
    <submittedName>
        <fullName evidence="1">Uncharacterized protein</fullName>
    </submittedName>
</protein>
<accession>A0AAV8AB24</accession>